<protein>
    <submittedName>
        <fullName evidence="3">D-alanyl-D-alanine carboxypeptidase</fullName>
        <ecNumber evidence="3">3.4.16.4</ecNumber>
    </submittedName>
</protein>
<keyword evidence="3" id="KW-0378">Hydrolase</keyword>
<keyword evidence="4" id="KW-1185">Reference proteome</keyword>
<dbReference type="InterPro" id="IPR001466">
    <property type="entry name" value="Beta-lactam-related"/>
</dbReference>
<dbReference type="EMBL" id="CP036271">
    <property type="protein sequence ID" value="QDT57124.1"/>
    <property type="molecule type" value="Genomic_DNA"/>
</dbReference>
<feature type="transmembrane region" description="Helical" evidence="1">
    <location>
        <begin position="46"/>
        <end position="64"/>
    </location>
</feature>
<accession>A0A517SLX4</accession>
<reference evidence="3 4" key="1">
    <citation type="submission" date="2019-02" db="EMBL/GenBank/DDBJ databases">
        <title>Deep-cultivation of Planctomycetes and their phenomic and genomic characterization uncovers novel biology.</title>
        <authorList>
            <person name="Wiegand S."/>
            <person name="Jogler M."/>
            <person name="Boedeker C."/>
            <person name="Pinto D."/>
            <person name="Vollmers J."/>
            <person name="Rivas-Marin E."/>
            <person name="Kohn T."/>
            <person name="Peeters S.H."/>
            <person name="Heuer A."/>
            <person name="Rast P."/>
            <person name="Oberbeckmann S."/>
            <person name="Bunk B."/>
            <person name="Jeske O."/>
            <person name="Meyerdierks A."/>
            <person name="Storesund J.E."/>
            <person name="Kallscheuer N."/>
            <person name="Luecker S."/>
            <person name="Lage O.M."/>
            <person name="Pohl T."/>
            <person name="Merkel B.J."/>
            <person name="Hornburger P."/>
            <person name="Mueller R.-W."/>
            <person name="Bruemmer F."/>
            <person name="Labrenz M."/>
            <person name="Spormann A.M."/>
            <person name="Op den Camp H."/>
            <person name="Overmann J."/>
            <person name="Amann R."/>
            <person name="Jetten M.S.M."/>
            <person name="Mascher T."/>
            <person name="Medema M.H."/>
            <person name="Devos D.P."/>
            <person name="Kaster A.-K."/>
            <person name="Ovreas L."/>
            <person name="Rohde M."/>
            <person name="Galperin M.Y."/>
            <person name="Jogler C."/>
        </authorList>
    </citation>
    <scope>NUCLEOTIDE SEQUENCE [LARGE SCALE GENOMIC DNA]</scope>
    <source>
        <strain evidence="3 4">Pan44</strain>
    </source>
</reference>
<evidence type="ECO:0000313" key="3">
    <source>
        <dbReference type="EMBL" id="QDT57124.1"/>
    </source>
</evidence>
<dbReference type="Proteomes" id="UP000315700">
    <property type="component" value="Chromosome"/>
</dbReference>
<dbReference type="KEGG" id="ccos:Pan44_51900"/>
<dbReference type="GO" id="GO:0009002">
    <property type="term" value="F:serine-type D-Ala-D-Ala carboxypeptidase activity"/>
    <property type="evidence" value="ECO:0007669"/>
    <property type="project" value="UniProtKB-EC"/>
</dbReference>
<sequence>MAPDPLQQAWQAESSQPQMTVDTDRLLKSVHDSQARLRATILGRDIREVGTALVMVPLWIIMGYLLSLPWTWYLGVPASLWVAGFILIDRKRHPQRAVTADEPLVESAQESLRQVEHQIWLLRNVFWWYLLPSAVSISAFFAQVFWSTWRASPPTEGLETVIAVGCFIFIFAVLFGVYGFIYFINQQAVRLQLEPHRQELLRLLASLNEESADCVEGEYPFLTGPDLCVASPRRMVVAGLVAVAVVLATVSGILYLGHRVDEHFNPKKSPFAAVRWQQSQPEVKVGEEWFTLVSLDGLSASDIVEFSRRTYRDLWQKRFEEDLVDVLTGMGHRPGNTVRLVVTPIGSQETRTLEGVRMTRANRDAIWNAGRGRVRQAPVPSATHSSVHTGDADEPLTKLVVRLRSEKKLVGLAAMVMVDGRIVAAAADGERKIGSGVWVEAGDRWHLGGLTKPITATMIARLIESGRMKWSETVGERFPGATIHDDWMPVTVHQLLTDSAGAPASFSREIMLKKPALGPESTAARREAVLQVIAEKPVFPPGQRSAYSNVGYTIAGAMAEAATGERWEDLVRHEVYEPLKLADAGFGPPRSDDALLENPQGHLARSGVKVAFGDMTDNTFIMGPAGIAHMSLRDLCTFTTEHLRGESGMGQLLPADVYKRLHTIELNRYACGWLKKEPSAEIPHALYWHNGSNTMWYALAVFIPEKNMVVAVTSNDGDTENAEAAAWGIVKASIGLFGAGVSSTRDRIEALVDDAISGR</sequence>
<name>A0A517SLX4_9PLAN</name>
<evidence type="ECO:0000259" key="2">
    <source>
        <dbReference type="Pfam" id="PF00144"/>
    </source>
</evidence>
<keyword evidence="3" id="KW-0121">Carboxypeptidase</keyword>
<dbReference type="AlphaFoldDB" id="A0A517SLX4"/>
<dbReference type="PANTHER" id="PTHR46825">
    <property type="entry name" value="D-ALANYL-D-ALANINE-CARBOXYPEPTIDASE/ENDOPEPTIDASE AMPH"/>
    <property type="match status" value="1"/>
</dbReference>
<evidence type="ECO:0000313" key="4">
    <source>
        <dbReference type="Proteomes" id="UP000315700"/>
    </source>
</evidence>
<dbReference type="InParanoid" id="A0A517SLX4"/>
<dbReference type="PANTHER" id="PTHR46825:SF9">
    <property type="entry name" value="BETA-LACTAMASE-RELATED DOMAIN-CONTAINING PROTEIN"/>
    <property type="match status" value="1"/>
</dbReference>
<dbReference type="RefSeq" id="WP_145034508.1">
    <property type="nucleotide sequence ID" value="NZ_CP036271.1"/>
</dbReference>
<keyword evidence="1" id="KW-0812">Transmembrane</keyword>
<keyword evidence="1" id="KW-1133">Transmembrane helix</keyword>
<dbReference type="Pfam" id="PF00144">
    <property type="entry name" value="Beta-lactamase"/>
    <property type="match status" value="1"/>
</dbReference>
<keyword evidence="1" id="KW-0472">Membrane</keyword>
<keyword evidence="3" id="KW-0645">Protease</keyword>
<dbReference type="EC" id="3.4.16.4" evidence="3"/>
<dbReference type="SUPFAM" id="SSF56601">
    <property type="entry name" value="beta-lactamase/transpeptidase-like"/>
    <property type="match status" value="1"/>
</dbReference>
<dbReference type="InterPro" id="IPR012338">
    <property type="entry name" value="Beta-lactam/transpept-like"/>
</dbReference>
<feature type="transmembrane region" description="Helical" evidence="1">
    <location>
        <begin position="236"/>
        <end position="257"/>
    </location>
</feature>
<proteinExistence type="predicted"/>
<feature type="transmembrane region" description="Helical" evidence="1">
    <location>
        <begin position="161"/>
        <end position="184"/>
    </location>
</feature>
<organism evidence="3 4">
    <name type="scientific">Caulifigura coniformis</name>
    <dbReference type="NCBI Taxonomy" id="2527983"/>
    <lineage>
        <taxon>Bacteria</taxon>
        <taxon>Pseudomonadati</taxon>
        <taxon>Planctomycetota</taxon>
        <taxon>Planctomycetia</taxon>
        <taxon>Planctomycetales</taxon>
        <taxon>Planctomycetaceae</taxon>
        <taxon>Caulifigura</taxon>
    </lineage>
</organism>
<gene>
    <name evidence="3" type="ORF">Pan44_51900</name>
</gene>
<evidence type="ECO:0000256" key="1">
    <source>
        <dbReference type="SAM" id="Phobius"/>
    </source>
</evidence>
<dbReference type="OrthoDB" id="9801061at2"/>
<feature type="transmembrane region" description="Helical" evidence="1">
    <location>
        <begin position="126"/>
        <end position="149"/>
    </location>
</feature>
<dbReference type="Gene3D" id="3.40.710.10">
    <property type="entry name" value="DD-peptidase/beta-lactamase superfamily"/>
    <property type="match status" value="1"/>
</dbReference>
<feature type="transmembrane region" description="Helical" evidence="1">
    <location>
        <begin position="70"/>
        <end position="88"/>
    </location>
</feature>
<feature type="domain" description="Beta-lactamase-related" evidence="2">
    <location>
        <begin position="398"/>
        <end position="727"/>
    </location>
</feature>
<dbReference type="InterPro" id="IPR050491">
    <property type="entry name" value="AmpC-like"/>
</dbReference>